<evidence type="ECO:0000256" key="10">
    <source>
        <dbReference type="ARBA" id="ARBA00033270"/>
    </source>
</evidence>
<dbReference type="Pfam" id="PF01098">
    <property type="entry name" value="FTSW_RODA_SPOVE"/>
    <property type="match status" value="1"/>
</dbReference>
<evidence type="ECO:0000256" key="4">
    <source>
        <dbReference type="ARBA" id="ARBA00022692"/>
    </source>
</evidence>
<feature type="transmembrane region" description="Helical" evidence="16">
    <location>
        <begin position="217"/>
        <end position="233"/>
    </location>
</feature>
<evidence type="ECO:0000256" key="6">
    <source>
        <dbReference type="ARBA" id="ARBA00022984"/>
    </source>
</evidence>
<evidence type="ECO:0000256" key="8">
    <source>
        <dbReference type="ARBA" id="ARBA00023136"/>
    </source>
</evidence>
<keyword evidence="6" id="KW-0573">Peptidoglycan synthesis</keyword>
<keyword evidence="17" id="KW-0132">Cell division</keyword>
<dbReference type="OrthoDB" id="9768187at2"/>
<reference evidence="17 18" key="1">
    <citation type="submission" date="2014-04" db="EMBL/GenBank/DDBJ databases">
        <title>A comprehensive comparison of genomes of Erythrobacter spp. strains.</title>
        <authorList>
            <person name="Zheng Q."/>
        </authorList>
    </citation>
    <scope>NUCLEOTIDE SEQUENCE [LARGE SCALE GENOMIC DNA]</scope>
    <source>
        <strain evidence="17 18">DSM 6997</strain>
    </source>
</reference>
<feature type="transmembrane region" description="Helical" evidence="16">
    <location>
        <begin position="82"/>
        <end position="99"/>
    </location>
</feature>
<dbReference type="PANTHER" id="PTHR30474:SF2">
    <property type="entry name" value="PEPTIDOGLYCAN GLYCOSYLTRANSFERASE FTSW-RELATED"/>
    <property type="match status" value="1"/>
</dbReference>
<sequence>MSLSTNGTNVNSVRGDARFHAPVAVRRGFADRVLIWWREIDKVLLGLVILLMVLGTIAVAAASPAGGKQYGVHEFAFLQRHIVFQVMGLGVILGASFLSREDARRLGILLAVVMLFLLLLVPLIGVEKNGARRWLNVGMSLQPSEFLKPGFAILLAWMLSWRMRDQSLPVLGYATLAMVLVAALLMLQPNLGATILFGGVWFVLVLLSGVSLAKMGALVGAGIGGLTAAYFLYDNARYRIDSFLGGGTAYDQVYLAERTLTSGGWTGSGLFLGTRKMQLPEAHTDYIFSVIGEEFGLLACAVILLLYVAIITRALVRLVNEENLFATLAAAGLATLIGGQAFINMAVNLQLFPSKGMTLPLVSYGGSSTLAICLTFGLLLAITRRNPFLEREKPGLKDLLGRSGPEDSKPRAF</sequence>
<evidence type="ECO:0000256" key="1">
    <source>
        <dbReference type="ARBA" id="ARBA00004141"/>
    </source>
</evidence>
<keyword evidence="17" id="KW-0131">Cell cycle</keyword>
<evidence type="ECO:0000256" key="11">
    <source>
        <dbReference type="ARBA" id="ARBA00038053"/>
    </source>
</evidence>
<evidence type="ECO:0000256" key="15">
    <source>
        <dbReference type="ARBA" id="ARBA00049902"/>
    </source>
</evidence>
<dbReference type="InterPro" id="IPR001182">
    <property type="entry name" value="FtsW/RodA"/>
</dbReference>
<evidence type="ECO:0000313" key="18">
    <source>
        <dbReference type="Proteomes" id="UP000027647"/>
    </source>
</evidence>
<dbReference type="GO" id="GO:0008360">
    <property type="term" value="P:regulation of cell shape"/>
    <property type="evidence" value="ECO:0007669"/>
    <property type="project" value="UniProtKB-KW"/>
</dbReference>
<keyword evidence="5" id="KW-0133">Cell shape</keyword>
<dbReference type="GO" id="GO:0009252">
    <property type="term" value="P:peptidoglycan biosynthetic process"/>
    <property type="evidence" value="ECO:0007669"/>
    <property type="project" value="UniProtKB-KW"/>
</dbReference>
<evidence type="ECO:0000256" key="14">
    <source>
        <dbReference type="ARBA" id="ARBA00044770"/>
    </source>
</evidence>
<feature type="transmembrane region" description="Helical" evidence="16">
    <location>
        <begin position="43"/>
        <end position="62"/>
    </location>
</feature>
<dbReference type="GO" id="GO:0015648">
    <property type="term" value="F:lipid-linked peptidoglycan transporter activity"/>
    <property type="evidence" value="ECO:0007669"/>
    <property type="project" value="TreeGrafter"/>
</dbReference>
<evidence type="ECO:0000256" key="2">
    <source>
        <dbReference type="ARBA" id="ARBA00022676"/>
    </source>
</evidence>
<dbReference type="EMBL" id="JMIW01000003">
    <property type="protein sequence ID" value="KEO90405.1"/>
    <property type="molecule type" value="Genomic_DNA"/>
</dbReference>
<feature type="transmembrane region" description="Helical" evidence="16">
    <location>
        <begin position="323"/>
        <end position="343"/>
    </location>
</feature>
<evidence type="ECO:0000256" key="9">
    <source>
        <dbReference type="ARBA" id="ARBA00032370"/>
    </source>
</evidence>
<dbReference type="GO" id="GO:0032153">
    <property type="term" value="C:cell division site"/>
    <property type="evidence" value="ECO:0007669"/>
    <property type="project" value="TreeGrafter"/>
</dbReference>
<name>A0A074MCC0_ERYLO</name>
<keyword evidence="8 16" id="KW-0472">Membrane</keyword>
<evidence type="ECO:0000256" key="3">
    <source>
        <dbReference type="ARBA" id="ARBA00022679"/>
    </source>
</evidence>
<evidence type="ECO:0000256" key="7">
    <source>
        <dbReference type="ARBA" id="ARBA00022989"/>
    </source>
</evidence>
<keyword evidence="7 16" id="KW-1133">Transmembrane helix</keyword>
<dbReference type="GO" id="GO:0051301">
    <property type="term" value="P:cell division"/>
    <property type="evidence" value="ECO:0007669"/>
    <property type="project" value="UniProtKB-KW"/>
</dbReference>
<comment type="caution">
    <text evidence="17">The sequence shown here is derived from an EMBL/GenBank/DDBJ whole genome shotgun (WGS) entry which is preliminary data.</text>
</comment>
<dbReference type="GO" id="GO:0005886">
    <property type="term" value="C:plasma membrane"/>
    <property type="evidence" value="ECO:0007669"/>
    <property type="project" value="TreeGrafter"/>
</dbReference>
<dbReference type="AlphaFoldDB" id="A0A074MCC0"/>
<dbReference type="STRING" id="1044.EH31_09960"/>
<accession>A0A074MCC0</accession>
<comment type="catalytic activity">
    <reaction evidence="15">
        <text>[GlcNAc-(1-&gt;4)-Mur2Ac(oyl-L-Ala-gamma-D-Glu-L-Lys-D-Ala-D-Ala)](n)-di-trans,octa-cis-undecaprenyl diphosphate + beta-D-GlcNAc-(1-&gt;4)-Mur2Ac(oyl-L-Ala-gamma-D-Glu-L-Lys-D-Ala-D-Ala)-di-trans,octa-cis-undecaprenyl diphosphate = [GlcNAc-(1-&gt;4)-Mur2Ac(oyl-L-Ala-gamma-D-Glu-L-Lys-D-Ala-D-Ala)](n+1)-di-trans,octa-cis-undecaprenyl diphosphate + di-trans,octa-cis-undecaprenyl diphosphate + H(+)</text>
        <dbReference type="Rhea" id="RHEA:23708"/>
        <dbReference type="Rhea" id="RHEA-COMP:9602"/>
        <dbReference type="Rhea" id="RHEA-COMP:9603"/>
        <dbReference type="ChEBI" id="CHEBI:15378"/>
        <dbReference type="ChEBI" id="CHEBI:58405"/>
        <dbReference type="ChEBI" id="CHEBI:60033"/>
        <dbReference type="ChEBI" id="CHEBI:78435"/>
        <dbReference type="EC" id="2.4.99.28"/>
    </reaction>
</comment>
<evidence type="ECO:0000256" key="16">
    <source>
        <dbReference type="SAM" id="Phobius"/>
    </source>
</evidence>
<keyword evidence="2" id="KW-0328">Glycosyltransferase</keyword>
<evidence type="ECO:0000256" key="5">
    <source>
        <dbReference type="ARBA" id="ARBA00022960"/>
    </source>
</evidence>
<feature type="transmembrane region" description="Helical" evidence="16">
    <location>
        <begin position="295"/>
        <end position="316"/>
    </location>
</feature>
<proteinExistence type="inferred from homology"/>
<keyword evidence="4 16" id="KW-0812">Transmembrane</keyword>
<feature type="transmembrane region" description="Helical" evidence="16">
    <location>
        <begin position="363"/>
        <end position="383"/>
    </location>
</feature>
<dbReference type="eggNOG" id="COG0772">
    <property type="taxonomic scope" value="Bacteria"/>
</dbReference>
<protein>
    <recommendedName>
        <fullName evidence="12">Probable peptidoglycan glycosyltransferase FtsW</fullName>
        <ecNumber evidence="14">2.4.99.28</ecNumber>
    </recommendedName>
    <alternativeName>
        <fullName evidence="13">Cell division protein FtsW</fullName>
    </alternativeName>
    <alternativeName>
        <fullName evidence="10">Cell wall polymerase</fullName>
    </alternativeName>
    <alternativeName>
        <fullName evidence="9">Peptidoglycan polymerase</fullName>
    </alternativeName>
</protein>
<dbReference type="EC" id="2.4.99.28" evidence="14"/>
<organism evidence="17 18">
    <name type="scientific">Erythrobacter longus</name>
    <dbReference type="NCBI Taxonomy" id="1044"/>
    <lineage>
        <taxon>Bacteria</taxon>
        <taxon>Pseudomonadati</taxon>
        <taxon>Pseudomonadota</taxon>
        <taxon>Alphaproteobacteria</taxon>
        <taxon>Sphingomonadales</taxon>
        <taxon>Erythrobacteraceae</taxon>
        <taxon>Erythrobacter/Porphyrobacter group</taxon>
        <taxon>Erythrobacter</taxon>
    </lineage>
</organism>
<feature type="transmembrane region" description="Helical" evidence="16">
    <location>
        <begin position="106"/>
        <end position="126"/>
    </location>
</feature>
<keyword evidence="18" id="KW-1185">Reference proteome</keyword>
<gene>
    <name evidence="17" type="ORF">EH31_09960</name>
</gene>
<comment type="similarity">
    <text evidence="11">Belongs to the SEDS family. FtsW subfamily.</text>
</comment>
<dbReference type="GO" id="GO:0008955">
    <property type="term" value="F:peptidoglycan glycosyltransferase activity"/>
    <property type="evidence" value="ECO:0007669"/>
    <property type="project" value="UniProtKB-EC"/>
</dbReference>
<comment type="subcellular location">
    <subcellularLocation>
        <location evidence="1">Membrane</location>
        <topology evidence="1">Multi-pass membrane protein</topology>
    </subcellularLocation>
</comment>
<feature type="transmembrane region" description="Helical" evidence="16">
    <location>
        <begin position="146"/>
        <end position="163"/>
    </location>
</feature>
<evidence type="ECO:0000313" key="17">
    <source>
        <dbReference type="EMBL" id="KEO90405.1"/>
    </source>
</evidence>
<feature type="transmembrane region" description="Helical" evidence="16">
    <location>
        <begin position="170"/>
        <end position="187"/>
    </location>
</feature>
<evidence type="ECO:0000256" key="13">
    <source>
        <dbReference type="ARBA" id="ARBA00041418"/>
    </source>
</evidence>
<dbReference type="Proteomes" id="UP000027647">
    <property type="component" value="Unassembled WGS sequence"/>
</dbReference>
<dbReference type="PANTHER" id="PTHR30474">
    <property type="entry name" value="CELL CYCLE PROTEIN"/>
    <property type="match status" value="1"/>
</dbReference>
<keyword evidence="3" id="KW-0808">Transferase</keyword>
<evidence type="ECO:0000256" key="12">
    <source>
        <dbReference type="ARBA" id="ARBA00041185"/>
    </source>
</evidence>
<feature type="transmembrane region" description="Helical" evidence="16">
    <location>
        <begin position="193"/>
        <end position="210"/>
    </location>
</feature>